<protein>
    <recommendedName>
        <fullName evidence="4">Homeobox domain-containing protein</fullName>
    </recommendedName>
</protein>
<evidence type="ECO:0000313" key="5">
    <source>
        <dbReference type="EMBL" id="ESO82944.1"/>
    </source>
</evidence>
<feature type="region of interest" description="Disordered" evidence="3">
    <location>
        <begin position="1"/>
        <end position="49"/>
    </location>
</feature>
<feature type="compositionally biased region" description="Low complexity" evidence="3">
    <location>
        <begin position="175"/>
        <end position="192"/>
    </location>
</feature>
<dbReference type="SMART" id="SM00389">
    <property type="entry name" value="HOX"/>
    <property type="match status" value="1"/>
</dbReference>
<evidence type="ECO:0000259" key="4">
    <source>
        <dbReference type="PROSITE" id="PS50071"/>
    </source>
</evidence>
<dbReference type="OrthoDB" id="6159439at2759"/>
<dbReference type="GO" id="GO:0005634">
    <property type="term" value="C:nucleus"/>
    <property type="evidence" value="ECO:0007669"/>
    <property type="project" value="UniProtKB-SubCell"/>
</dbReference>
<dbReference type="RefSeq" id="XP_009066313.1">
    <property type="nucleotide sequence ID" value="XM_009068065.1"/>
</dbReference>
<proteinExistence type="predicted"/>
<dbReference type="GO" id="GO:0003677">
    <property type="term" value="F:DNA binding"/>
    <property type="evidence" value="ECO:0007669"/>
    <property type="project" value="UniProtKB-UniRule"/>
</dbReference>
<accession>V4B3K2</accession>
<feature type="compositionally biased region" description="Acidic residues" evidence="3">
    <location>
        <begin position="78"/>
        <end position="87"/>
    </location>
</feature>
<feature type="domain" description="Homeobox" evidence="4">
    <location>
        <begin position="93"/>
        <end position="153"/>
    </location>
</feature>
<feature type="compositionally biased region" description="Low complexity" evidence="3">
    <location>
        <begin position="488"/>
        <end position="503"/>
    </location>
</feature>
<feature type="DNA-binding region" description="Homeobox" evidence="1">
    <location>
        <begin position="95"/>
        <end position="154"/>
    </location>
</feature>
<sequence length="514" mass="57153">MIQLDNLRPVHNAQGLGHYDPPHTHTSNTSPLAITHTSRPNLPTGDIQHNGLIHWNHAQTTNYDKQATTYDQQSTEKSDDDEDEDDEYRPFTPPPPRERLSYTRYQLELLSGIYEKVRYPNSTQKQLIAKRVGITREQVKIWFQNRRRKDVINNPKSKDKDDSSNPPTSPPQNETSSKCDSSDKSSSSPTSSEVDGPKMVPNVVLKSVINELERFEKTVLKSKKTKKKSKQKQQKIQQQQQLQQKMAAIAAAAATAATAAATAASTSSVQQVPASSRVKGVSLFNAYDMISPPNKVITPGFLDTTVNRFSHSKSSSAFQDPKSSSDQNTSPTLVQGYQQLPNPISVLPNEYSSHNSTVMTPHLNNQPKGHSVFENIPVLADLLGYRPGDKTPKQPMGHTFSPHHPFTSPRNNSDRCYSDIPGSVNHGSLGVNRVFPFPFIADAPVMLSSVRHPDPYRPPVHYLHHQHTEDPYQPFMISSFSNPYYSTSAAPSQTWPPQQTPSSDNSYTAGAPVL</sequence>
<dbReference type="Proteomes" id="UP000030746">
    <property type="component" value="Unassembled WGS sequence"/>
</dbReference>
<dbReference type="InterPro" id="IPR009057">
    <property type="entry name" value="Homeodomain-like_sf"/>
</dbReference>
<dbReference type="CTD" id="20241218"/>
<keyword evidence="1 2" id="KW-0539">Nucleus</keyword>
<dbReference type="AlphaFoldDB" id="V4B3K2"/>
<dbReference type="CDD" id="cd00086">
    <property type="entry name" value="homeodomain"/>
    <property type="match status" value="1"/>
</dbReference>
<dbReference type="KEGG" id="lgi:LOTGIDRAFT_169764"/>
<feature type="region of interest" description="Disordered" evidence="3">
    <location>
        <begin position="488"/>
        <end position="514"/>
    </location>
</feature>
<evidence type="ECO:0000256" key="3">
    <source>
        <dbReference type="SAM" id="MobiDB-lite"/>
    </source>
</evidence>
<dbReference type="Pfam" id="PF00046">
    <property type="entry name" value="Homeodomain"/>
    <property type="match status" value="1"/>
</dbReference>
<comment type="subcellular location">
    <subcellularLocation>
        <location evidence="1 2">Nucleus</location>
    </subcellularLocation>
</comment>
<dbReference type="PROSITE" id="PS50071">
    <property type="entry name" value="HOMEOBOX_2"/>
    <property type="match status" value="1"/>
</dbReference>
<dbReference type="InterPro" id="IPR044977">
    <property type="entry name" value="RLT1-3"/>
</dbReference>
<keyword evidence="1 2" id="KW-0371">Homeobox</keyword>
<dbReference type="EMBL" id="KB203827">
    <property type="protein sequence ID" value="ESO82944.1"/>
    <property type="molecule type" value="Genomic_DNA"/>
</dbReference>
<dbReference type="InterPro" id="IPR001356">
    <property type="entry name" value="HD"/>
</dbReference>
<feature type="compositionally biased region" description="Polar residues" evidence="3">
    <location>
        <begin position="24"/>
        <end position="41"/>
    </location>
</feature>
<dbReference type="Gene3D" id="1.10.10.60">
    <property type="entry name" value="Homeodomain-like"/>
    <property type="match status" value="1"/>
</dbReference>
<keyword evidence="6" id="KW-1185">Reference proteome</keyword>
<feature type="region of interest" description="Disordered" evidence="3">
    <location>
        <begin position="312"/>
        <end position="335"/>
    </location>
</feature>
<feature type="compositionally biased region" description="Polar residues" evidence="3">
    <location>
        <begin position="64"/>
        <end position="75"/>
    </location>
</feature>
<reference evidence="5 6" key="1">
    <citation type="journal article" date="2013" name="Nature">
        <title>Insights into bilaterian evolution from three spiralian genomes.</title>
        <authorList>
            <person name="Simakov O."/>
            <person name="Marletaz F."/>
            <person name="Cho S.J."/>
            <person name="Edsinger-Gonzales E."/>
            <person name="Havlak P."/>
            <person name="Hellsten U."/>
            <person name="Kuo D.H."/>
            <person name="Larsson T."/>
            <person name="Lv J."/>
            <person name="Arendt D."/>
            <person name="Savage R."/>
            <person name="Osoegawa K."/>
            <person name="de Jong P."/>
            <person name="Grimwood J."/>
            <person name="Chapman J.A."/>
            <person name="Shapiro H."/>
            <person name="Aerts A."/>
            <person name="Otillar R.P."/>
            <person name="Terry A.Y."/>
            <person name="Boore J.L."/>
            <person name="Grigoriev I.V."/>
            <person name="Lindberg D.R."/>
            <person name="Seaver E.C."/>
            <person name="Weisblat D.A."/>
            <person name="Putnam N.H."/>
            <person name="Rokhsar D.S."/>
        </authorList>
    </citation>
    <scope>NUCLEOTIDE SEQUENCE [LARGE SCALE GENOMIC DNA]</scope>
</reference>
<keyword evidence="1 2" id="KW-0238">DNA-binding</keyword>
<dbReference type="SUPFAM" id="SSF46689">
    <property type="entry name" value="Homeodomain-like"/>
    <property type="match status" value="1"/>
</dbReference>
<dbReference type="PANTHER" id="PTHR36968:SF5">
    <property type="entry name" value="HOMEOBOX-DDT DOMAIN PROTEIN RLT2"/>
    <property type="match status" value="1"/>
</dbReference>
<evidence type="ECO:0000256" key="2">
    <source>
        <dbReference type="RuleBase" id="RU000682"/>
    </source>
</evidence>
<feature type="region of interest" description="Disordered" evidence="3">
    <location>
        <begin position="146"/>
        <end position="199"/>
    </location>
</feature>
<evidence type="ECO:0000256" key="1">
    <source>
        <dbReference type="PROSITE-ProRule" id="PRU00108"/>
    </source>
</evidence>
<evidence type="ECO:0000313" key="6">
    <source>
        <dbReference type="Proteomes" id="UP000030746"/>
    </source>
</evidence>
<dbReference type="GO" id="GO:0006357">
    <property type="term" value="P:regulation of transcription by RNA polymerase II"/>
    <property type="evidence" value="ECO:0007669"/>
    <property type="project" value="InterPro"/>
</dbReference>
<dbReference type="PANTHER" id="PTHR36968">
    <property type="entry name" value="HOMEOBOX-DDT DOMAIN PROTEIN RLT2"/>
    <property type="match status" value="1"/>
</dbReference>
<gene>
    <name evidence="5" type="ORF">LOTGIDRAFT_169764</name>
</gene>
<name>V4B3K2_LOTGI</name>
<dbReference type="HOGENOM" id="CLU_586970_0_0_1"/>
<dbReference type="OMA" id="SAFHNPR"/>
<organism evidence="5 6">
    <name type="scientific">Lottia gigantea</name>
    <name type="common">Giant owl limpet</name>
    <dbReference type="NCBI Taxonomy" id="225164"/>
    <lineage>
        <taxon>Eukaryota</taxon>
        <taxon>Metazoa</taxon>
        <taxon>Spiralia</taxon>
        <taxon>Lophotrochozoa</taxon>
        <taxon>Mollusca</taxon>
        <taxon>Gastropoda</taxon>
        <taxon>Patellogastropoda</taxon>
        <taxon>Lottioidea</taxon>
        <taxon>Lottiidae</taxon>
        <taxon>Lottia</taxon>
    </lineage>
</organism>
<dbReference type="GeneID" id="20241218"/>
<feature type="region of interest" description="Disordered" evidence="3">
    <location>
        <begin position="64"/>
        <end position="102"/>
    </location>
</feature>